<proteinExistence type="predicted"/>
<evidence type="ECO:0000313" key="1">
    <source>
        <dbReference type="EMBL" id="KAF3888617.1"/>
    </source>
</evidence>
<evidence type="ECO:0000313" key="2">
    <source>
        <dbReference type="Proteomes" id="UP000029738"/>
    </source>
</evidence>
<dbReference type="Proteomes" id="UP000029738">
    <property type="component" value="Unassembled WGS sequence"/>
</dbReference>
<protein>
    <submittedName>
        <fullName evidence="1">Uncharacterized protein</fullName>
    </submittedName>
</protein>
<dbReference type="RefSeq" id="WP_137986597.1">
    <property type="nucleotide sequence ID" value="NZ_JHEG04000001.1"/>
</dbReference>
<dbReference type="AlphaFoldDB" id="A0A8S9T9D5"/>
<reference evidence="1" key="2">
    <citation type="submission" date="2019-11" db="EMBL/GenBank/DDBJ databases">
        <title>Improved Assembly of Tolypothrix boutellei genome.</title>
        <authorList>
            <person name="Sarangi A.N."/>
            <person name="Mukherjee M."/>
            <person name="Ghosh S."/>
            <person name="Singh D."/>
            <person name="Das A."/>
            <person name="Kant S."/>
            <person name="Prusty A."/>
            <person name="Tripathy S."/>
        </authorList>
    </citation>
    <scope>NUCLEOTIDE SEQUENCE</scope>
    <source>
        <strain evidence="1">VB521301</strain>
    </source>
</reference>
<organism evidence="1 2">
    <name type="scientific">Tolypothrix bouteillei VB521301</name>
    <dbReference type="NCBI Taxonomy" id="1479485"/>
    <lineage>
        <taxon>Bacteria</taxon>
        <taxon>Bacillati</taxon>
        <taxon>Cyanobacteriota</taxon>
        <taxon>Cyanophyceae</taxon>
        <taxon>Nostocales</taxon>
        <taxon>Tolypothrichaceae</taxon>
        <taxon>Tolypothrix</taxon>
    </lineage>
</organism>
<comment type="caution">
    <text evidence="1">The sequence shown here is derived from an EMBL/GenBank/DDBJ whole genome shotgun (WGS) entry which is preliminary data.</text>
</comment>
<sequence>MISESFISRLCYAFTLRERGKTWGFCPIKLKKIVRTSALEFVETTNEKLKSVLGQFIAEMVAVQLFDKISKNS</sequence>
<keyword evidence="2" id="KW-1185">Reference proteome</keyword>
<dbReference type="EMBL" id="JHEG04000001">
    <property type="protein sequence ID" value="KAF3888617.1"/>
    <property type="molecule type" value="Genomic_DNA"/>
</dbReference>
<reference evidence="1" key="1">
    <citation type="journal article" date="2015" name="Genome Announc.">
        <title>Draft Genome Sequence of Tolypothrix boutellei Strain VB521301.</title>
        <authorList>
            <person name="Chandrababunaidu M.M."/>
            <person name="Singh D."/>
            <person name="Sen D."/>
            <person name="Bhan S."/>
            <person name="Das S."/>
            <person name="Gupta A."/>
            <person name="Adhikary S.P."/>
            <person name="Tripathy S."/>
        </authorList>
    </citation>
    <scope>NUCLEOTIDE SEQUENCE</scope>
    <source>
        <strain evidence="1">VB521301</strain>
    </source>
</reference>
<gene>
    <name evidence="1" type="ORF">DA73_0400026410</name>
</gene>
<accession>A0A8S9T9D5</accession>
<name>A0A8S9T9D5_9CYAN</name>